<organism evidence="1">
    <name type="scientific">Anguilla anguilla</name>
    <name type="common">European freshwater eel</name>
    <name type="synonym">Muraena anguilla</name>
    <dbReference type="NCBI Taxonomy" id="7936"/>
    <lineage>
        <taxon>Eukaryota</taxon>
        <taxon>Metazoa</taxon>
        <taxon>Chordata</taxon>
        <taxon>Craniata</taxon>
        <taxon>Vertebrata</taxon>
        <taxon>Euteleostomi</taxon>
        <taxon>Actinopterygii</taxon>
        <taxon>Neopterygii</taxon>
        <taxon>Teleostei</taxon>
        <taxon>Anguilliformes</taxon>
        <taxon>Anguillidae</taxon>
        <taxon>Anguilla</taxon>
    </lineage>
</organism>
<reference evidence="1" key="2">
    <citation type="journal article" date="2015" name="Fish Shellfish Immunol.">
        <title>Early steps in the European eel (Anguilla anguilla)-Vibrio vulnificus interaction in the gills: Role of the RtxA13 toxin.</title>
        <authorList>
            <person name="Callol A."/>
            <person name="Pajuelo D."/>
            <person name="Ebbesson L."/>
            <person name="Teles M."/>
            <person name="MacKenzie S."/>
            <person name="Amaro C."/>
        </authorList>
    </citation>
    <scope>NUCLEOTIDE SEQUENCE</scope>
</reference>
<protein>
    <submittedName>
        <fullName evidence="1">Uncharacterized protein</fullName>
    </submittedName>
</protein>
<dbReference type="AlphaFoldDB" id="A0A0E9Q5L6"/>
<name>A0A0E9Q5L6_ANGAN</name>
<accession>A0A0E9Q5L6</accession>
<evidence type="ECO:0000313" key="1">
    <source>
        <dbReference type="EMBL" id="JAH12039.1"/>
    </source>
</evidence>
<sequence>MNPDHADTGSLRLGVPCHNGHLAMGSLRK</sequence>
<proteinExistence type="predicted"/>
<reference evidence="1" key="1">
    <citation type="submission" date="2014-11" db="EMBL/GenBank/DDBJ databases">
        <authorList>
            <person name="Amaro Gonzalez C."/>
        </authorList>
    </citation>
    <scope>NUCLEOTIDE SEQUENCE</scope>
</reference>
<dbReference type="EMBL" id="GBXM01034940">
    <property type="protein sequence ID" value="JAH73637.1"/>
    <property type="molecule type" value="Transcribed_RNA"/>
</dbReference>
<dbReference type="EMBL" id="GBXM01096538">
    <property type="protein sequence ID" value="JAH12039.1"/>
    <property type="molecule type" value="Transcribed_RNA"/>
</dbReference>